<keyword evidence="2" id="KW-0732">Signal</keyword>
<sequence>MILEWFCWLCFKVMRMQCEDFRHLPDSVLKRPAGLQMTSVRWLKVTVEDPWNLYARQSHSLFEGWKSWLISKPKQGATPQPPYFASHCPRAYKSPLPIKKKQVPRSDDLLNYLTAAARSFMTHCRVNNFINDYMTPLCLSFLGGSSTEGDGLFEGDYGGPPLPVTEGMQHIRIMEGVSRSLPSSPLLSHQALNMRLQPTKRLPGEESQELGPPPSVDEAANTLMTRLGFLLGDKMNEGQSGSQYDMDNHDDSQGMMSVTQRISPCSSLASSTASPPASSPCSTLPPGGAPGKHASGDCAYGSITSPTSTLESRDSGIIVREESWAWWENGGGD</sequence>
<dbReference type="Proteomes" id="UP000193380">
    <property type="component" value="Unassembled WGS sequence"/>
</dbReference>
<reference evidence="3" key="1">
    <citation type="journal article" date="2014" name="Nat. Commun.">
        <title>The rainbow trout genome provides novel insights into evolution after whole-genome duplication in vertebrates.</title>
        <authorList>
            <person name="Berthelot C."/>
            <person name="Brunet F."/>
            <person name="Chalopin D."/>
            <person name="Juanchich A."/>
            <person name="Bernard M."/>
            <person name="Noel B."/>
            <person name="Bento P."/>
            <person name="Da Silva C."/>
            <person name="Labadie K."/>
            <person name="Alberti A."/>
            <person name="Aury J.M."/>
            <person name="Louis A."/>
            <person name="Dehais P."/>
            <person name="Bardou P."/>
            <person name="Montfort J."/>
            <person name="Klopp C."/>
            <person name="Cabau C."/>
            <person name="Gaspin C."/>
            <person name="Thorgaard G.H."/>
            <person name="Boussaha M."/>
            <person name="Quillet E."/>
            <person name="Guyomard R."/>
            <person name="Galiana D."/>
            <person name="Bobe J."/>
            <person name="Volff J.N."/>
            <person name="Genet C."/>
            <person name="Wincker P."/>
            <person name="Jaillon O."/>
            <person name="Roest Crollius H."/>
            <person name="Guiguen Y."/>
        </authorList>
    </citation>
    <scope>NUCLEOTIDE SEQUENCE [LARGE SCALE GENOMIC DNA]</scope>
</reference>
<feature type="chain" id="PRO_5001594157" evidence="2">
    <location>
        <begin position="19"/>
        <end position="333"/>
    </location>
</feature>
<evidence type="ECO:0000256" key="2">
    <source>
        <dbReference type="SAM" id="SignalP"/>
    </source>
</evidence>
<evidence type="ECO:0000313" key="3">
    <source>
        <dbReference type="EMBL" id="CDQ63449.1"/>
    </source>
</evidence>
<dbReference type="AlphaFoldDB" id="A0A060WDX4"/>
<dbReference type="EMBL" id="FR904441">
    <property type="protein sequence ID" value="CDQ63449.1"/>
    <property type="molecule type" value="Genomic_DNA"/>
</dbReference>
<evidence type="ECO:0000313" key="4">
    <source>
        <dbReference type="Proteomes" id="UP000193380"/>
    </source>
</evidence>
<feature type="signal peptide" evidence="2">
    <location>
        <begin position="1"/>
        <end position="18"/>
    </location>
</feature>
<feature type="region of interest" description="Disordered" evidence="1">
    <location>
        <begin position="234"/>
        <end position="295"/>
    </location>
</feature>
<proteinExistence type="predicted"/>
<name>A0A060WDX4_ONCMY</name>
<evidence type="ECO:0000256" key="1">
    <source>
        <dbReference type="SAM" id="MobiDB-lite"/>
    </source>
</evidence>
<protein>
    <submittedName>
        <fullName evidence="3">Uncharacterized protein</fullName>
    </submittedName>
</protein>
<accession>A0A060WDX4</accession>
<gene>
    <name evidence="3" type="ORF">GSONMT00069208001</name>
</gene>
<dbReference type="PaxDb" id="8022-A0A060WDX4"/>
<reference evidence="3" key="2">
    <citation type="submission" date="2014-03" db="EMBL/GenBank/DDBJ databases">
        <authorList>
            <person name="Genoscope - CEA"/>
        </authorList>
    </citation>
    <scope>NUCLEOTIDE SEQUENCE</scope>
</reference>
<feature type="compositionally biased region" description="Low complexity" evidence="1">
    <location>
        <begin position="263"/>
        <end position="286"/>
    </location>
</feature>
<dbReference type="STRING" id="8022.A0A060WDX4"/>
<organism evidence="3 4">
    <name type="scientific">Oncorhynchus mykiss</name>
    <name type="common">Rainbow trout</name>
    <name type="synonym">Salmo gairdneri</name>
    <dbReference type="NCBI Taxonomy" id="8022"/>
    <lineage>
        <taxon>Eukaryota</taxon>
        <taxon>Metazoa</taxon>
        <taxon>Chordata</taxon>
        <taxon>Craniata</taxon>
        <taxon>Vertebrata</taxon>
        <taxon>Euteleostomi</taxon>
        <taxon>Actinopterygii</taxon>
        <taxon>Neopterygii</taxon>
        <taxon>Teleostei</taxon>
        <taxon>Protacanthopterygii</taxon>
        <taxon>Salmoniformes</taxon>
        <taxon>Salmonidae</taxon>
        <taxon>Salmoninae</taxon>
        <taxon>Oncorhynchus</taxon>
    </lineage>
</organism>